<feature type="domain" description="IclR-ED" evidence="5">
    <location>
        <begin position="75"/>
        <end position="258"/>
    </location>
</feature>
<evidence type="ECO:0000259" key="5">
    <source>
        <dbReference type="PROSITE" id="PS51078"/>
    </source>
</evidence>
<evidence type="ECO:0000256" key="3">
    <source>
        <dbReference type="ARBA" id="ARBA00023163"/>
    </source>
</evidence>
<dbReference type="GO" id="GO:0003677">
    <property type="term" value="F:DNA binding"/>
    <property type="evidence" value="ECO:0007669"/>
    <property type="project" value="UniProtKB-KW"/>
</dbReference>
<dbReference type="InterPro" id="IPR036388">
    <property type="entry name" value="WH-like_DNA-bd_sf"/>
</dbReference>
<dbReference type="PROSITE" id="PS51077">
    <property type="entry name" value="HTH_ICLR"/>
    <property type="match status" value="1"/>
</dbReference>
<feature type="domain" description="HTH iclR-type" evidence="4">
    <location>
        <begin position="11"/>
        <end position="74"/>
    </location>
</feature>
<dbReference type="FunFam" id="1.10.10.10:FF:000056">
    <property type="entry name" value="IclR family transcriptional regulator"/>
    <property type="match status" value="1"/>
</dbReference>
<sequence>MAPKQEKTTGAQSLHRSFGLLRMISSHAARGLSLVEICKRSGIARSTVYRMLRALQNEGLVEQDPDDDRYYLGREAWLMGLAAESRYGMTDVAKATLASLSAEAGDISLFLQRIGTHTVCIARNEGSYPVRTHTAQVGGRYPLGVGGGSLAILAACPDDEIDWILERNADEMARDHPGFPPPFLRELIDETRANGYAVNPGRVYAESWGVGIPFFDPQGTPRGAISLAGVPNRIEPRIPEVVTILKNEQPRLEKRLYGAASGRGID</sequence>
<dbReference type="PROSITE" id="PS51078">
    <property type="entry name" value="ICLR_ED"/>
    <property type="match status" value="1"/>
</dbReference>
<dbReference type="AlphaFoldDB" id="A0A8J2ZGG6"/>
<dbReference type="InterPro" id="IPR014757">
    <property type="entry name" value="Tscrpt_reg_IclR_C"/>
</dbReference>
<keyword evidence="2" id="KW-0238">DNA-binding</keyword>
<gene>
    <name evidence="6" type="ORF">GCM10011415_04010</name>
</gene>
<dbReference type="InterPro" id="IPR029016">
    <property type="entry name" value="GAF-like_dom_sf"/>
</dbReference>
<dbReference type="SMART" id="SM00346">
    <property type="entry name" value="HTH_ICLR"/>
    <property type="match status" value="1"/>
</dbReference>
<dbReference type="PANTHER" id="PTHR30136">
    <property type="entry name" value="HELIX-TURN-HELIX TRANSCRIPTIONAL REGULATOR, ICLR FAMILY"/>
    <property type="match status" value="1"/>
</dbReference>
<reference evidence="6" key="2">
    <citation type="submission" date="2020-09" db="EMBL/GenBank/DDBJ databases">
        <authorList>
            <person name="Sun Q."/>
            <person name="Zhou Y."/>
        </authorList>
    </citation>
    <scope>NUCLEOTIDE SEQUENCE</scope>
    <source>
        <strain evidence="6">CGMCC 1.15762</strain>
    </source>
</reference>
<dbReference type="InterPro" id="IPR050707">
    <property type="entry name" value="HTH_MetabolicPath_Reg"/>
</dbReference>
<dbReference type="RefSeq" id="WP_188788301.1">
    <property type="nucleotide sequence ID" value="NZ_BMJV01000001.1"/>
</dbReference>
<dbReference type="EMBL" id="BMJV01000001">
    <property type="protein sequence ID" value="GGG61148.1"/>
    <property type="molecule type" value="Genomic_DNA"/>
</dbReference>
<dbReference type="Gene3D" id="1.10.10.10">
    <property type="entry name" value="Winged helix-like DNA-binding domain superfamily/Winged helix DNA-binding domain"/>
    <property type="match status" value="1"/>
</dbReference>
<evidence type="ECO:0000313" key="6">
    <source>
        <dbReference type="EMBL" id="GGG61148.1"/>
    </source>
</evidence>
<accession>A0A8J2ZGG6</accession>
<dbReference type="GO" id="GO:0003700">
    <property type="term" value="F:DNA-binding transcription factor activity"/>
    <property type="evidence" value="ECO:0007669"/>
    <property type="project" value="TreeGrafter"/>
</dbReference>
<dbReference type="InterPro" id="IPR005471">
    <property type="entry name" value="Tscrpt_reg_IclR_N"/>
</dbReference>
<dbReference type="Pfam" id="PF01614">
    <property type="entry name" value="IclR_C"/>
    <property type="match status" value="1"/>
</dbReference>
<protein>
    <submittedName>
        <fullName evidence="6">IclR family transcriptional regulator</fullName>
    </submittedName>
</protein>
<name>A0A8J2ZGG6_9RHOB</name>
<evidence type="ECO:0000259" key="4">
    <source>
        <dbReference type="PROSITE" id="PS51077"/>
    </source>
</evidence>
<dbReference type="SUPFAM" id="SSF46785">
    <property type="entry name" value="Winged helix' DNA-binding domain"/>
    <property type="match status" value="1"/>
</dbReference>
<dbReference type="InterPro" id="IPR011991">
    <property type="entry name" value="ArsR-like_HTH"/>
</dbReference>
<dbReference type="InterPro" id="IPR036390">
    <property type="entry name" value="WH_DNA-bd_sf"/>
</dbReference>
<comment type="caution">
    <text evidence="6">The sequence shown here is derived from an EMBL/GenBank/DDBJ whole genome shotgun (WGS) entry which is preliminary data.</text>
</comment>
<reference evidence="6" key="1">
    <citation type="journal article" date="2014" name="Int. J. Syst. Evol. Microbiol.">
        <title>Complete genome sequence of Corynebacterium casei LMG S-19264T (=DSM 44701T), isolated from a smear-ripened cheese.</title>
        <authorList>
            <consortium name="US DOE Joint Genome Institute (JGI-PGF)"/>
            <person name="Walter F."/>
            <person name="Albersmeier A."/>
            <person name="Kalinowski J."/>
            <person name="Ruckert C."/>
        </authorList>
    </citation>
    <scope>NUCLEOTIDE SEQUENCE</scope>
    <source>
        <strain evidence="6">CGMCC 1.15762</strain>
    </source>
</reference>
<evidence type="ECO:0000313" key="7">
    <source>
        <dbReference type="Proteomes" id="UP000617145"/>
    </source>
</evidence>
<keyword evidence="7" id="KW-1185">Reference proteome</keyword>
<dbReference type="Pfam" id="PF09339">
    <property type="entry name" value="HTH_IclR"/>
    <property type="match status" value="1"/>
</dbReference>
<dbReference type="CDD" id="cd00090">
    <property type="entry name" value="HTH_ARSR"/>
    <property type="match status" value="1"/>
</dbReference>
<proteinExistence type="predicted"/>
<evidence type="ECO:0000256" key="1">
    <source>
        <dbReference type="ARBA" id="ARBA00023015"/>
    </source>
</evidence>
<organism evidence="6 7">
    <name type="scientific">Salipiger pallidus</name>
    <dbReference type="NCBI Taxonomy" id="1775170"/>
    <lineage>
        <taxon>Bacteria</taxon>
        <taxon>Pseudomonadati</taxon>
        <taxon>Pseudomonadota</taxon>
        <taxon>Alphaproteobacteria</taxon>
        <taxon>Rhodobacterales</taxon>
        <taxon>Roseobacteraceae</taxon>
        <taxon>Salipiger</taxon>
    </lineage>
</organism>
<dbReference type="Proteomes" id="UP000617145">
    <property type="component" value="Unassembled WGS sequence"/>
</dbReference>
<dbReference type="PANTHER" id="PTHR30136:SF39">
    <property type="entry name" value="TRANSCRIPTIONAL REGULATORY PROTEIN"/>
    <property type="match status" value="1"/>
</dbReference>
<dbReference type="GO" id="GO:0045892">
    <property type="term" value="P:negative regulation of DNA-templated transcription"/>
    <property type="evidence" value="ECO:0007669"/>
    <property type="project" value="TreeGrafter"/>
</dbReference>
<keyword evidence="3" id="KW-0804">Transcription</keyword>
<keyword evidence="1" id="KW-0805">Transcription regulation</keyword>
<evidence type="ECO:0000256" key="2">
    <source>
        <dbReference type="ARBA" id="ARBA00023125"/>
    </source>
</evidence>
<dbReference type="SUPFAM" id="SSF55781">
    <property type="entry name" value="GAF domain-like"/>
    <property type="match status" value="1"/>
</dbReference>
<dbReference type="Gene3D" id="3.30.450.40">
    <property type="match status" value="1"/>
</dbReference>